<dbReference type="CDD" id="cd03143">
    <property type="entry name" value="A4_beta-galactosidase_middle_domain"/>
    <property type="match status" value="1"/>
</dbReference>
<dbReference type="EMBL" id="JBGUBD010000006">
    <property type="protein sequence ID" value="MFA9478836.1"/>
    <property type="molecule type" value="Genomic_DNA"/>
</dbReference>
<evidence type="ECO:0000256" key="2">
    <source>
        <dbReference type="ARBA" id="ARBA00005940"/>
    </source>
</evidence>
<dbReference type="SUPFAM" id="SSF51445">
    <property type="entry name" value="(Trans)glycosidases"/>
    <property type="match status" value="2"/>
</dbReference>
<comment type="catalytic activity">
    <reaction evidence="1">
        <text>Hydrolysis of terminal non-reducing beta-D-galactose residues in beta-D-galactosides.</text>
        <dbReference type="EC" id="3.2.1.23"/>
    </reaction>
</comment>
<evidence type="ECO:0000256" key="4">
    <source>
        <dbReference type="ARBA" id="ARBA00022723"/>
    </source>
</evidence>
<evidence type="ECO:0000259" key="9">
    <source>
        <dbReference type="Pfam" id="PF08532"/>
    </source>
</evidence>
<evidence type="ECO:0000313" key="11">
    <source>
        <dbReference type="Proteomes" id="UP001575105"/>
    </source>
</evidence>
<name>A0ABV4U5L9_9BACT</name>
<dbReference type="Pfam" id="PF08532">
    <property type="entry name" value="Glyco_hydro_42M"/>
    <property type="match status" value="1"/>
</dbReference>
<evidence type="ECO:0000313" key="10">
    <source>
        <dbReference type="EMBL" id="MFA9478836.1"/>
    </source>
</evidence>
<keyword evidence="11" id="KW-1185">Reference proteome</keyword>
<accession>A0ABV4U5L9</accession>
<evidence type="ECO:0000256" key="1">
    <source>
        <dbReference type="ARBA" id="ARBA00001412"/>
    </source>
</evidence>
<organism evidence="10 11">
    <name type="scientific">Natronomicrosphaera hydrolytica</name>
    <dbReference type="NCBI Taxonomy" id="3242702"/>
    <lineage>
        <taxon>Bacteria</taxon>
        <taxon>Pseudomonadati</taxon>
        <taxon>Planctomycetota</taxon>
        <taxon>Phycisphaerae</taxon>
        <taxon>Phycisphaerales</taxon>
        <taxon>Phycisphaeraceae</taxon>
        <taxon>Natronomicrosphaera</taxon>
    </lineage>
</organism>
<dbReference type="Gene3D" id="3.40.50.880">
    <property type="match status" value="1"/>
</dbReference>
<evidence type="ECO:0000256" key="6">
    <source>
        <dbReference type="ARBA" id="ARBA00022833"/>
    </source>
</evidence>
<keyword evidence="7" id="KW-0326">Glycosidase</keyword>
<proteinExistence type="inferred from homology"/>
<reference evidence="10 11" key="1">
    <citation type="submission" date="2024-08" db="EMBL/GenBank/DDBJ databases">
        <title>Whole-genome sequencing of halo(alkali)philic microorganisms from hypersaline lakes.</title>
        <authorList>
            <person name="Sorokin D.Y."/>
            <person name="Merkel A.Y."/>
            <person name="Messina E."/>
            <person name="Yakimov M."/>
        </authorList>
    </citation>
    <scope>NUCLEOTIDE SEQUENCE [LARGE SCALE GENOMIC DNA]</scope>
    <source>
        <strain evidence="10 11">AB-hyl4</strain>
    </source>
</reference>
<evidence type="ECO:0000256" key="7">
    <source>
        <dbReference type="ARBA" id="ARBA00023295"/>
    </source>
</evidence>
<dbReference type="RefSeq" id="WP_425345761.1">
    <property type="nucleotide sequence ID" value="NZ_JBGUBD010000006.1"/>
</dbReference>
<dbReference type="EC" id="3.2.1.23" evidence="3"/>
<feature type="domain" description="Glycoside hydrolase family 42 N-terminal" evidence="8">
    <location>
        <begin position="894"/>
        <end position="1006"/>
    </location>
</feature>
<gene>
    <name evidence="10" type="ORF">ACERK3_11080</name>
</gene>
<comment type="caution">
    <text evidence="10">The sequence shown here is derived from an EMBL/GenBank/DDBJ whole genome shotgun (WGS) entry which is preliminary data.</text>
</comment>
<evidence type="ECO:0000259" key="8">
    <source>
        <dbReference type="Pfam" id="PF02449"/>
    </source>
</evidence>
<sequence length="1520" mass="169796">MDESAAAVFTSESAPSRGGTYLDVTLSNAVTYYTLQYHIVRDPDNPDQADPNAWRHAPRAQGYLPLGITQPSAENWFRHGFIRWTFGDYNIQEVVPEFRVIREGGDDAAVEFVWDTPVARAVARFVLAKDSDMLMMFGHYELKQEIDGPVRMLLNAYPVTFSAPHQREATTATGTRSEGTHRLDLQKERWVLLEDTFPGRSGAGPAGLLLGSHEGFDSATVRSIGGYNQSVDLRLNQDKRQFAVAFHESPDLPEIDETRLYFRRHGNAMASALARYDFGQVDEEPVTLPIDERRVAQLRDVRGDLLNREYERWEAADPDPQFPWASKLPNGPISIGLLTPRYTAYDTMQLGARLDVDVQNIYFDTPSALADTSWWLYHPTLDTLGTPVAEREAMRVATNPDHDLFLVAGLDGSAVPERVREAILKQVYSGKTLLITGQRSRWDRMAAWPDEMTETRDDSILASVLDVMPWSDIPGLRRQDPDADGDEPFRAYRYGQGQVIVFQPGLGARQSALVPQSINETGLDVTMDRVLALHGVVMSAAAGREWIHHVRFASHDARIAAGQALDLSLDVDSKLNEHDELSARVRVQDEFGTTYKLEHRSIDLDQARVRVPALPASQMAYFVDIALEDAEGRSLGYASTALRVEGDTKLGSLSFAPKDERFDGAVPLVDLPGEGVLQVEYKFDPGQESPADRMVWTVGDVFGRLVTQKEQKNPGEEGVVELTLSRPITVPHHLKVTAYRGDTPLYTHQQAFTRPVPYPYDEFSAVIWGAAPESYPSLRHAAQKANELGIEGMLLPHMRAPTGRVTGDTPARLFAQVAETGMRTVPYITRIAGEGTDDHKRKPSLYDAQWISEHERAVDHVSRMAAPYQPAAYTLGDENYILRSVPSEVADDPETMDAFRDWLEERYETIDALNEAWDREYRRFDDIGSPVWLEEAAGEPGRAVAWFDHKVFMDHAFAHRHEAFADIVRKRDPNARVGFDGFMRYHWMAGYDFDRLTRNLDLNQVYSHRPPQGEIVSSLSGENAFTGEWQNHLAGMEEGFAAIPWHNLFKGHNSVWWWTMWGNNTSPFYPDLTLAPHGETFTASLAQIRQGLGRLLVQAERDHSKIAILYNPIDIFASKLAESVAPGSIFAGDKAWVRNHEGVIRLLDDLGYSYRHVAASRLIEQPDTLNQYEVLFLPLATCLSDELAEHVREFVQLGGTVIADGRTGIMREDGGLRDARPLNDLFGIDAVAGLEALSAGSSERQVVVRGQSIMLDAIEPSLKVADAKPLLTADDTPMVLRRQHERGQAVMLNFSFKQVRELRLRHEADPLLALFGSLLRESNVRPHARLVANGGAARNTKMSLFRNGASRYLGIEQDIFRDAFMGTIPDEEATVRLDEPTYVYDMRTGELVDDEPTDTWRITLKRGYPHLFALLPYRIVSLDVEGPASVEAGQSARLTINVGVSEGTGDRHVVHVQAIPPNSDEPYRMYSHNVDCDADGVGESTIPFAVNDPAGTWIIIVRDAATGKTTTRELELVSGG</sequence>
<dbReference type="Gene3D" id="3.20.20.80">
    <property type="entry name" value="Glycosidases"/>
    <property type="match status" value="1"/>
</dbReference>
<dbReference type="InterPro" id="IPR013738">
    <property type="entry name" value="Beta_galactosidase_Trimer"/>
</dbReference>
<dbReference type="InterPro" id="IPR029062">
    <property type="entry name" value="Class_I_gatase-like"/>
</dbReference>
<keyword evidence="4" id="KW-0479">Metal-binding</keyword>
<comment type="similarity">
    <text evidence="2">Belongs to the glycosyl hydrolase 42 family.</text>
</comment>
<dbReference type="PANTHER" id="PTHR36447">
    <property type="entry name" value="BETA-GALACTOSIDASE GANA"/>
    <property type="match status" value="1"/>
</dbReference>
<evidence type="ECO:0000256" key="3">
    <source>
        <dbReference type="ARBA" id="ARBA00012756"/>
    </source>
</evidence>
<keyword evidence="5" id="KW-0378">Hydrolase</keyword>
<feature type="domain" description="Beta-galactosidase trimerisation" evidence="9">
    <location>
        <begin position="1162"/>
        <end position="1322"/>
    </location>
</feature>
<dbReference type="InterPro" id="IPR003476">
    <property type="entry name" value="Glyco_hydro_42"/>
</dbReference>
<dbReference type="InterPro" id="IPR017853">
    <property type="entry name" value="GH"/>
</dbReference>
<dbReference type="PANTHER" id="PTHR36447:SF2">
    <property type="entry name" value="BETA-GALACTOSIDASE YESZ"/>
    <property type="match status" value="1"/>
</dbReference>
<dbReference type="InterPro" id="IPR013529">
    <property type="entry name" value="Glyco_hydro_42_N"/>
</dbReference>
<dbReference type="SUPFAM" id="SSF52317">
    <property type="entry name" value="Class I glutamine amidotransferase-like"/>
    <property type="match status" value="1"/>
</dbReference>
<dbReference type="Proteomes" id="UP001575105">
    <property type="component" value="Unassembled WGS sequence"/>
</dbReference>
<evidence type="ECO:0000256" key="5">
    <source>
        <dbReference type="ARBA" id="ARBA00022801"/>
    </source>
</evidence>
<dbReference type="Pfam" id="PF02449">
    <property type="entry name" value="Glyco_hydro_42"/>
    <property type="match status" value="1"/>
</dbReference>
<keyword evidence="6" id="KW-0862">Zinc</keyword>
<protein>
    <recommendedName>
        <fullName evidence="3">beta-galactosidase</fullName>
        <ecNumber evidence="3">3.2.1.23</ecNumber>
    </recommendedName>
</protein>